<dbReference type="PATRIC" id="fig|1758689.4.peg.2616"/>
<sequence>MPSAVKKVLHWLFWGFLIYAVITNPDRAADIVRAVWDIISQGFLNIGRFFNQLMGT</sequence>
<gene>
    <name evidence="1" type="ORF">SGUI_2504</name>
</gene>
<reference evidence="1 2" key="1">
    <citation type="submission" date="2016-03" db="EMBL/GenBank/DDBJ databases">
        <title>Shallow-sea hydrothermal system.</title>
        <authorList>
            <person name="Tang K."/>
        </authorList>
    </citation>
    <scope>NUCLEOTIDE SEQUENCE [LARGE SCALE GENOMIC DNA]</scope>
    <source>
        <strain evidence="1 2">JLT9</strain>
    </source>
</reference>
<name>A0A1B1NEN6_9MICO</name>
<keyword evidence="2" id="KW-1185">Reference proteome</keyword>
<dbReference type="KEGG" id="serj:SGUI_2504"/>
<dbReference type="EMBL" id="CP014989">
    <property type="protein sequence ID" value="ANS79900.1"/>
    <property type="molecule type" value="Genomic_DNA"/>
</dbReference>
<dbReference type="STRING" id="1758689.SGUI_2504"/>
<protein>
    <submittedName>
        <fullName evidence="1">Uncharacterized protein</fullName>
    </submittedName>
</protein>
<organism evidence="1 2">
    <name type="scientific">Serinicoccus hydrothermalis</name>
    <dbReference type="NCBI Taxonomy" id="1758689"/>
    <lineage>
        <taxon>Bacteria</taxon>
        <taxon>Bacillati</taxon>
        <taxon>Actinomycetota</taxon>
        <taxon>Actinomycetes</taxon>
        <taxon>Micrococcales</taxon>
        <taxon>Ornithinimicrobiaceae</taxon>
        <taxon>Serinicoccus</taxon>
    </lineage>
</organism>
<evidence type="ECO:0000313" key="2">
    <source>
        <dbReference type="Proteomes" id="UP000092482"/>
    </source>
</evidence>
<dbReference type="Proteomes" id="UP000092482">
    <property type="component" value="Chromosome"/>
</dbReference>
<accession>A0A1B1NEN6</accession>
<dbReference type="AlphaFoldDB" id="A0A1B1NEN6"/>
<evidence type="ECO:0000313" key="1">
    <source>
        <dbReference type="EMBL" id="ANS79900.1"/>
    </source>
</evidence>
<dbReference type="RefSeq" id="WP_191090909.1">
    <property type="nucleotide sequence ID" value="NZ_CP014989.1"/>
</dbReference>
<proteinExistence type="predicted"/>